<dbReference type="InterPro" id="IPR001650">
    <property type="entry name" value="Helicase_C-like"/>
</dbReference>
<gene>
    <name evidence="6" type="ORF">B9Z19DRAFT_1082999</name>
</gene>
<dbReference type="PANTHER" id="PTHR47396:SF1">
    <property type="entry name" value="ATP-DEPENDENT HELICASE IRC3-RELATED"/>
    <property type="match status" value="1"/>
</dbReference>
<dbReference type="Gene3D" id="3.40.50.300">
    <property type="entry name" value="P-loop containing nucleotide triphosphate hydrolases"/>
    <property type="match status" value="2"/>
</dbReference>
<dbReference type="InterPro" id="IPR050742">
    <property type="entry name" value="Helicase_Restrict-Modif_Enz"/>
</dbReference>
<dbReference type="SUPFAM" id="SSF52540">
    <property type="entry name" value="P-loop containing nucleoside triphosphate hydrolases"/>
    <property type="match status" value="1"/>
</dbReference>
<name>A0A2T6ZTS9_TUBBO</name>
<reference evidence="6 7" key="1">
    <citation type="submission" date="2017-04" db="EMBL/GenBank/DDBJ databases">
        <title>Draft genome sequence of Tuber borchii Vittad., a whitish edible truffle.</title>
        <authorList>
            <consortium name="DOE Joint Genome Institute"/>
            <person name="Murat C."/>
            <person name="Kuo A."/>
            <person name="Barry K.W."/>
            <person name="Clum A."/>
            <person name="Dockter R.B."/>
            <person name="Fauchery L."/>
            <person name="Iotti M."/>
            <person name="Kohler A."/>
            <person name="Labutti K."/>
            <person name="Lindquist E.A."/>
            <person name="Lipzen A."/>
            <person name="Ohm R.A."/>
            <person name="Wang M."/>
            <person name="Grigoriev I.V."/>
            <person name="Zambonelli A."/>
            <person name="Martin F.M."/>
        </authorList>
    </citation>
    <scope>NUCLEOTIDE SEQUENCE [LARGE SCALE GENOMIC DNA]</scope>
    <source>
        <strain evidence="6 7">Tbo3840</strain>
    </source>
</reference>
<dbReference type="GO" id="GO:0000403">
    <property type="term" value="F:Y-form DNA binding"/>
    <property type="evidence" value="ECO:0007669"/>
    <property type="project" value="TreeGrafter"/>
</dbReference>
<dbReference type="GO" id="GO:0005759">
    <property type="term" value="C:mitochondrial matrix"/>
    <property type="evidence" value="ECO:0007669"/>
    <property type="project" value="TreeGrafter"/>
</dbReference>
<comment type="caution">
    <text evidence="6">The sequence shown here is derived from an EMBL/GenBank/DDBJ whole genome shotgun (WGS) entry which is preliminary data.</text>
</comment>
<feature type="region of interest" description="Disordered" evidence="3">
    <location>
        <begin position="735"/>
        <end position="766"/>
    </location>
</feature>
<dbReference type="SMART" id="SM00487">
    <property type="entry name" value="DEXDc"/>
    <property type="match status" value="1"/>
</dbReference>
<evidence type="ECO:0000259" key="5">
    <source>
        <dbReference type="PROSITE" id="PS51194"/>
    </source>
</evidence>
<keyword evidence="1" id="KW-0067">ATP-binding</keyword>
<proteinExistence type="predicted"/>
<sequence>MRRTLQFTRAFSNIFWPSHRRQICSALPASALSSFPQRAWNSENIKLRDYQEDCIQAILTDMNEGQRRMAISLATGGGKTIVFTELISRLTHPARPEAEKTLILAHRRELVQQAAKQCEKQYPDKVVDIEMGTSHANKGADIIVASVQSITNRLEKYDAELYKLILIDECHHAVSPSYMKILKHFQAMDVNERTPIVVGVSATVSRFDGLSLGKVLDKVVFHMDSTTMIENEWLSPPRFTTVRSSVDLTGVREDATGDFDIRGLGRAVNTDMANQVLIKTWIDRASERKSTLVFCVDIAHVRSIMLKFRAHGIDARDVTSRTSTQVRRECLEEFKAGKFPVMVNCGVFTEGTDIPNIDCIILARPTRSRNLITQMIGRGLRKSENTGKTDCHIIDMVANLSHGVVTTPTLFGLDPDMVVNEMTPEQMLAVAAKEAEARRKAEEGERRLRDEQLQAEQERARVEKEMWKKEEARLEEEIRKLKEKWKAIEEEAMKVAEQARVKAKKAARAAERRKAEKEMRKAKSQAKKLAKEAKHQIIQEEKRLRAIAAEKFKQDALAKVSPVLPIQLEYTDYDDIWDLLSDTRANQVVYSISRLAWVSIGPTKYVLSCGRNGHITVEMDSNGWYNAEEVRALPIELGRVRWTRPKPIMSGIEQLDLAIRGTDTYVLKTYPRNLVERSAPWRKLPASDQQIEFLKKIRFRGDKDWEDMRNSGELTKGKVGDIITRVKHGTVRLFNEKKKEQNKKEKEEAKELKRRQREEVKVGSIV</sequence>
<accession>A0A2T6ZTS9</accession>
<dbReference type="GO" id="GO:0016787">
    <property type="term" value="F:hydrolase activity"/>
    <property type="evidence" value="ECO:0007669"/>
    <property type="project" value="UniProtKB-KW"/>
</dbReference>
<keyword evidence="2" id="KW-0175">Coiled coil</keyword>
<feature type="domain" description="Helicase C-terminal" evidence="5">
    <location>
        <begin position="277"/>
        <end position="431"/>
    </location>
</feature>
<evidence type="ECO:0000259" key="4">
    <source>
        <dbReference type="PROSITE" id="PS51192"/>
    </source>
</evidence>
<evidence type="ECO:0000256" key="2">
    <source>
        <dbReference type="SAM" id="Coils"/>
    </source>
</evidence>
<dbReference type="Proteomes" id="UP000244722">
    <property type="component" value="Unassembled WGS sequence"/>
</dbReference>
<dbReference type="InterPro" id="IPR027417">
    <property type="entry name" value="P-loop_NTPase"/>
</dbReference>
<dbReference type="GO" id="GO:0061749">
    <property type="term" value="F:forked DNA-dependent helicase activity"/>
    <property type="evidence" value="ECO:0007669"/>
    <property type="project" value="TreeGrafter"/>
</dbReference>
<dbReference type="CDD" id="cd18032">
    <property type="entry name" value="DEXHc_RE_I_III_res"/>
    <property type="match status" value="1"/>
</dbReference>
<dbReference type="InterPro" id="IPR006935">
    <property type="entry name" value="Helicase/UvrB_N"/>
</dbReference>
<evidence type="ECO:0000256" key="3">
    <source>
        <dbReference type="SAM" id="MobiDB-lite"/>
    </source>
</evidence>
<dbReference type="InterPro" id="IPR014001">
    <property type="entry name" value="Helicase_ATP-bd"/>
</dbReference>
<dbReference type="GO" id="GO:0070125">
    <property type="term" value="P:mitochondrial translational elongation"/>
    <property type="evidence" value="ECO:0007669"/>
    <property type="project" value="TreeGrafter"/>
</dbReference>
<dbReference type="Pfam" id="PF00271">
    <property type="entry name" value="Helicase_C"/>
    <property type="match status" value="1"/>
</dbReference>
<dbReference type="PANTHER" id="PTHR47396">
    <property type="entry name" value="TYPE I RESTRICTION ENZYME ECOKI R PROTEIN"/>
    <property type="match status" value="1"/>
</dbReference>
<organism evidence="6 7">
    <name type="scientific">Tuber borchii</name>
    <name type="common">White truffle</name>
    <dbReference type="NCBI Taxonomy" id="42251"/>
    <lineage>
        <taxon>Eukaryota</taxon>
        <taxon>Fungi</taxon>
        <taxon>Dikarya</taxon>
        <taxon>Ascomycota</taxon>
        <taxon>Pezizomycotina</taxon>
        <taxon>Pezizomycetes</taxon>
        <taxon>Pezizales</taxon>
        <taxon>Tuberaceae</taxon>
        <taxon>Tuber</taxon>
    </lineage>
</organism>
<feature type="domain" description="Helicase ATP-binding" evidence="4">
    <location>
        <begin position="60"/>
        <end position="222"/>
    </location>
</feature>
<dbReference type="STRING" id="42251.A0A2T6ZTS9"/>
<dbReference type="CDD" id="cd18799">
    <property type="entry name" value="SF2_C_EcoAI-like"/>
    <property type="match status" value="1"/>
</dbReference>
<keyword evidence="1" id="KW-0547">Nucleotide-binding</keyword>
<dbReference type="PROSITE" id="PS51194">
    <property type="entry name" value="HELICASE_CTER"/>
    <property type="match status" value="1"/>
</dbReference>
<evidence type="ECO:0000313" key="6">
    <source>
        <dbReference type="EMBL" id="PUU78909.1"/>
    </source>
</evidence>
<dbReference type="GO" id="GO:0032042">
    <property type="term" value="P:mitochondrial DNA metabolic process"/>
    <property type="evidence" value="ECO:0007669"/>
    <property type="project" value="TreeGrafter"/>
</dbReference>
<keyword evidence="1" id="KW-0347">Helicase</keyword>
<dbReference type="PROSITE" id="PS51192">
    <property type="entry name" value="HELICASE_ATP_BIND_1"/>
    <property type="match status" value="1"/>
</dbReference>
<dbReference type="AlphaFoldDB" id="A0A2T6ZTS9"/>
<evidence type="ECO:0000313" key="7">
    <source>
        <dbReference type="Proteomes" id="UP000244722"/>
    </source>
</evidence>
<dbReference type="GO" id="GO:0036121">
    <property type="term" value="F:double-stranded DNA helicase activity"/>
    <property type="evidence" value="ECO:0007669"/>
    <property type="project" value="TreeGrafter"/>
</dbReference>
<protein>
    <submittedName>
        <fullName evidence="6">P-loop containing nucleoside triphosphate hydrolase protein</fullName>
    </submittedName>
</protein>
<feature type="coiled-coil region" evidence="2">
    <location>
        <begin position="434"/>
        <end position="550"/>
    </location>
</feature>
<evidence type="ECO:0000256" key="1">
    <source>
        <dbReference type="ARBA" id="ARBA00022806"/>
    </source>
</evidence>
<keyword evidence="6" id="KW-0378">Hydrolase</keyword>
<dbReference type="EMBL" id="NESQ01000104">
    <property type="protein sequence ID" value="PUU78909.1"/>
    <property type="molecule type" value="Genomic_DNA"/>
</dbReference>
<keyword evidence="7" id="KW-1185">Reference proteome</keyword>
<dbReference type="Pfam" id="PF04851">
    <property type="entry name" value="ResIII"/>
    <property type="match status" value="1"/>
</dbReference>
<dbReference type="OrthoDB" id="16911at2759"/>
<dbReference type="GO" id="GO:0005524">
    <property type="term" value="F:ATP binding"/>
    <property type="evidence" value="ECO:0007669"/>
    <property type="project" value="InterPro"/>
</dbReference>
<dbReference type="SMART" id="SM00490">
    <property type="entry name" value="HELICc"/>
    <property type="match status" value="1"/>
</dbReference>